<evidence type="ECO:0000313" key="2">
    <source>
        <dbReference type="EMBL" id="KPI91032.1"/>
    </source>
</evidence>
<accession>A0A194PCT4</accession>
<keyword evidence="3" id="KW-1185">Reference proteome</keyword>
<evidence type="ECO:0000313" key="3">
    <source>
        <dbReference type="Proteomes" id="UP000053268"/>
    </source>
</evidence>
<proteinExistence type="predicted"/>
<reference evidence="2 3" key="1">
    <citation type="journal article" date="2015" name="Nat. Commun.">
        <title>Outbred genome sequencing and CRISPR/Cas9 gene editing in butterflies.</title>
        <authorList>
            <person name="Li X."/>
            <person name="Fan D."/>
            <person name="Zhang W."/>
            <person name="Liu G."/>
            <person name="Zhang L."/>
            <person name="Zhao L."/>
            <person name="Fang X."/>
            <person name="Chen L."/>
            <person name="Dong Y."/>
            <person name="Chen Y."/>
            <person name="Ding Y."/>
            <person name="Zhao R."/>
            <person name="Feng M."/>
            <person name="Zhu Y."/>
            <person name="Feng Y."/>
            <person name="Jiang X."/>
            <person name="Zhu D."/>
            <person name="Xiang H."/>
            <person name="Feng X."/>
            <person name="Li S."/>
            <person name="Wang J."/>
            <person name="Zhang G."/>
            <person name="Kronforst M.R."/>
            <person name="Wang W."/>
        </authorList>
    </citation>
    <scope>NUCLEOTIDE SEQUENCE [LARGE SCALE GENOMIC DNA]</scope>
    <source>
        <strain evidence="2">Ya'a_city_454_Px</strain>
        <tissue evidence="2">Whole body</tissue>
    </source>
</reference>
<feature type="compositionally biased region" description="Low complexity" evidence="1">
    <location>
        <begin position="23"/>
        <end position="52"/>
    </location>
</feature>
<evidence type="ECO:0000256" key="1">
    <source>
        <dbReference type="SAM" id="MobiDB-lite"/>
    </source>
</evidence>
<gene>
    <name evidence="2" type="ORF">RR46_14536</name>
</gene>
<dbReference type="Proteomes" id="UP000053268">
    <property type="component" value="Unassembled WGS sequence"/>
</dbReference>
<feature type="region of interest" description="Disordered" evidence="1">
    <location>
        <begin position="1"/>
        <end position="95"/>
    </location>
</feature>
<dbReference type="AlphaFoldDB" id="A0A194PCT4"/>
<organism evidence="2 3">
    <name type="scientific">Papilio xuthus</name>
    <name type="common">Asian swallowtail butterfly</name>
    <dbReference type="NCBI Taxonomy" id="66420"/>
    <lineage>
        <taxon>Eukaryota</taxon>
        <taxon>Metazoa</taxon>
        <taxon>Ecdysozoa</taxon>
        <taxon>Arthropoda</taxon>
        <taxon>Hexapoda</taxon>
        <taxon>Insecta</taxon>
        <taxon>Pterygota</taxon>
        <taxon>Neoptera</taxon>
        <taxon>Endopterygota</taxon>
        <taxon>Lepidoptera</taxon>
        <taxon>Glossata</taxon>
        <taxon>Ditrysia</taxon>
        <taxon>Papilionoidea</taxon>
        <taxon>Papilionidae</taxon>
        <taxon>Papilioninae</taxon>
        <taxon>Papilio</taxon>
    </lineage>
</organism>
<protein>
    <submittedName>
        <fullName evidence="2">Uncharacterized protein</fullName>
    </submittedName>
</protein>
<dbReference type="EMBL" id="KQ459606">
    <property type="protein sequence ID" value="KPI91032.1"/>
    <property type="molecule type" value="Genomic_DNA"/>
</dbReference>
<sequence>MGEHRWAARGQGVAQEARGGDVPSPSIAAASRPLAPSRRPPAGRAGAAAGCSGRRGVGRGAGPLSNVSRWIAPDTQRHPAPGALGTTRGDPPHATQQSIFTLTIFKYASDNCRCQLRSQ</sequence>
<name>A0A194PCT4_PAPXU</name>